<accession>A0A0A2LRF7</accession>
<keyword evidence="2" id="KW-1185">Reference proteome</keyword>
<comment type="caution">
    <text evidence="1">The sequence shown here is derived from an EMBL/GenBank/DDBJ whole genome shotgun (WGS) entry which is preliminary data.</text>
</comment>
<reference evidence="1 2" key="1">
    <citation type="submission" date="2013-09" db="EMBL/GenBank/DDBJ databases">
        <authorList>
            <person name="Zeng Z."/>
            <person name="Chen C."/>
        </authorList>
    </citation>
    <scope>NUCLEOTIDE SEQUENCE [LARGE SCALE GENOMIC DNA]</scope>
    <source>
        <strain evidence="1 2">F44-8</strain>
    </source>
</reference>
<protein>
    <submittedName>
        <fullName evidence="1">Uncharacterized protein</fullName>
    </submittedName>
</protein>
<name>A0A0A2LRF7_9FLAO</name>
<organism evidence="1 2">
    <name type="scientific">Flavobacterium beibuense F44-8</name>
    <dbReference type="NCBI Taxonomy" id="1406840"/>
    <lineage>
        <taxon>Bacteria</taxon>
        <taxon>Pseudomonadati</taxon>
        <taxon>Bacteroidota</taxon>
        <taxon>Flavobacteriia</taxon>
        <taxon>Flavobacteriales</taxon>
        <taxon>Flavobacteriaceae</taxon>
        <taxon>Flavobacterium</taxon>
    </lineage>
</organism>
<dbReference type="EMBL" id="JRLV01000027">
    <property type="protein sequence ID" value="KGO78780.1"/>
    <property type="molecule type" value="Genomic_DNA"/>
</dbReference>
<sequence length="68" mass="8116">MKKRKYTKYIALFVILILTVVVYIDSFEDIEQICSDKPGKTEYYLINYAFKSDFRDVVTQHNKRVKMG</sequence>
<evidence type="ECO:0000313" key="2">
    <source>
        <dbReference type="Proteomes" id="UP000030129"/>
    </source>
</evidence>
<dbReference type="RefSeq" id="WP_035136124.1">
    <property type="nucleotide sequence ID" value="NZ_JRLV01000027.1"/>
</dbReference>
<dbReference type="AlphaFoldDB" id="A0A0A2LRF7"/>
<proteinExistence type="predicted"/>
<dbReference type="Proteomes" id="UP000030129">
    <property type="component" value="Unassembled WGS sequence"/>
</dbReference>
<dbReference type="STRING" id="1406840.Q763_16775"/>
<evidence type="ECO:0000313" key="1">
    <source>
        <dbReference type="EMBL" id="KGO78780.1"/>
    </source>
</evidence>
<gene>
    <name evidence="1" type="ORF">Q763_16775</name>
</gene>